<accession>A0A9P4R3S4</accession>
<dbReference type="GO" id="GO:0003677">
    <property type="term" value="F:DNA binding"/>
    <property type="evidence" value="ECO:0007669"/>
    <property type="project" value="InterPro"/>
</dbReference>
<dbReference type="InterPro" id="IPR050613">
    <property type="entry name" value="Sec_Metabolite_Reg"/>
</dbReference>
<keyword evidence="2" id="KW-0479">Metal-binding</keyword>
<evidence type="ECO:0000259" key="5">
    <source>
        <dbReference type="PROSITE" id="PS50048"/>
    </source>
</evidence>
<keyword evidence="7" id="KW-1185">Reference proteome</keyword>
<evidence type="ECO:0000313" key="7">
    <source>
        <dbReference type="Proteomes" id="UP000799444"/>
    </source>
</evidence>
<dbReference type="OrthoDB" id="424974at2759"/>
<evidence type="ECO:0000256" key="2">
    <source>
        <dbReference type="ARBA" id="ARBA00022723"/>
    </source>
</evidence>
<name>A0A9P4R3S4_9PLEO</name>
<evidence type="ECO:0000256" key="1">
    <source>
        <dbReference type="ARBA" id="ARBA00004123"/>
    </source>
</evidence>
<evidence type="ECO:0000256" key="4">
    <source>
        <dbReference type="SAM" id="MobiDB-lite"/>
    </source>
</evidence>
<proteinExistence type="predicted"/>
<gene>
    <name evidence="6" type="ORF">EJ04DRAFT_486474</name>
</gene>
<sequence>MADQAGSHPSSLAAASERRAHREQPRIRRRNRLITSCLECRRRKLKCDKQQPCSNCIKFARDCVFLAPGLDPVGQAKLAEVKEKMGMLERTLEEDVARKGSSASPSAPNLGSPPLPGQDEEHSDQEEAEDEKGLTMLTTAIEDANYYEDDGNDELVDLGIQMGKLRINERIGGLVRPRFSEELAQSLKAIPDNPEENPFVGQRPSTWLSPSNDYVAPSSSFFFAPGVEKTSLMTYLPAKALTDKLIDHYWLAVHVIARTVHRPSFERKYERFWNDVHSGVEPRVSFQAVVLAALLSSVISMSEEKLLADFGVDKNGLVDNFRQGTESALARANFLRTTKLETLQAFVMYLIPLVRAEVSRAHSALTGTCIRLAECMGLHRDPALYTSNPIETHVRRLVWFQICFLDIRTCEATGPRPQIRREEYDTYFPLNVDDLEKKKTTLTSLLSKIAAFRKAMEQKYRPMMNTSNALHVLAMEIYGILSDRMYVMVLQKYASNDKRMMPERLRQMMLSSAVTILEHSMNIEQTPALSPWVWYVGALHQYHTSLLLLHELYIKVPDPSVEARVWRCIDFCFDLPPNLTPSQKSRMVLGELVDRTSVYQSMRRNEFEQYFGVGEEQPAEYIMIPPFSFPTFSGQELQWPQVSGYDVNR</sequence>
<dbReference type="GO" id="GO:0006351">
    <property type="term" value="P:DNA-templated transcription"/>
    <property type="evidence" value="ECO:0007669"/>
    <property type="project" value="InterPro"/>
</dbReference>
<dbReference type="GO" id="GO:0000981">
    <property type="term" value="F:DNA-binding transcription factor activity, RNA polymerase II-specific"/>
    <property type="evidence" value="ECO:0007669"/>
    <property type="project" value="InterPro"/>
</dbReference>
<protein>
    <submittedName>
        <fullName evidence="6">Fungal-specific transcription factor domain-containing protein</fullName>
    </submittedName>
</protein>
<dbReference type="GO" id="GO:0008270">
    <property type="term" value="F:zinc ion binding"/>
    <property type="evidence" value="ECO:0007669"/>
    <property type="project" value="InterPro"/>
</dbReference>
<dbReference type="PROSITE" id="PS50048">
    <property type="entry name" value="ZN2_CY6_FUNGAL_2"/>
    <property type="match status" value="1"/>
</dbReference>
<dbReference type="InterPro" id="IPR036864">
    <property type="entry name" value="Zn2-C6_fun-type_DNA-bd_sf"/>
</dbReference>
<dbReference type="GO" id="GO:0005634">
    <property type="term" value="C:nucleus"/>
    <property type="evidence" value="ECO:0007669"/>
    <property type="project" value="UniProtKB-SubCell"/>
</dbReference>
<comment type="caution">
    <text evidence="6">The sequence shown here is derived from an EMBL/GenBank/DDBJ whole genome shotgun (WGS) entry which is preliminary data.</text>
</comment>
<feature type="compositionally biased region" description="Basic and acidic residues" evidence="4">
    <location>
        <begin position="16"/>
        <end position="26"/>
    </location>
</feature>
<dbReference type="CDD" id="cd00067">
    <property type="entry name" value="GAL4"/>
    <property type="match status" value="1"/>
</dbReference>
<dbReference type="PANTHER" id="PTHR31001">
    <property type="entry name" value="UNCHARACTERIZED TRANSCRIPTIONAL REGULATORY PROTEIN"/>
    <property type="match status" value="1"/>
</dbReference>
<comment type="subcellular location">
    <subcellularLocation>
        <location evidence="1">Nucleus</location>
    </subcellularLocation>
</comment>
<dbReference type="SUPFAM" id="SSF57701">
    <property type="entry name" value="Zn2/Cys6 DNA-binding domain"/>
    <property type="match status" value="1"/>
</dbReference>
<feature type="region of interest" description="Disordered" evidence="4">
    <location>
        <begin position="1"/>
        <end position="27"/>
    </location>
</feature>
<dbReference type="Pfam" id="PF00172">
    <property type="entry name" value="Zn_clus"/>
    <property type="match status" value="1"/>
</dbReference>
<dbReference type="Gene3D" id="4.10.240.10">
    <property type="entry name" value="Zn(2)-C6 fungal-type DNA-binding domain"/>
    <property type="match status" value="1"/>
</dbReference>
<feature type="region of interest" description="Disordered" evidence="4">
    <location>
        <begin position="94"/>
        <end position="132"/>
    </location>
</feature>
<dbReference type="CDD" id="cd12148">
    <property type="entry name" value="fungal_TF_MHR"/>
    <property type="match status" value="1"/>
</dbReference>
<dbReference type="SMART" id="SM00066">
    <property type="entry name" value="GAL4"/>
    <property type="match status" value="1"/>
</dbReference>
<dbReference type="EMBL" id="ML996110">
    <property type="protein sequence ID" value="KAF2738219.1"/>
    <property type="molecule type" value="Genomic_DNA"/>
</dbReference>
<dbReference type="PROSITE" id="PS00463">
    <property type="entry name" value="ZN2_CY6_FUNGAL_1"/>
    <property type="match status" value="1"/>
</dbReference>
<feature type="domain" description="Zn(2)-C6 fungal-type" evidence="5">
    <location>
        <begin position="36"/>
        <end position="65"/>
    </location>
</feature>
<keyword evidence="3" id="KW-0539">Nucleus</keyword>
<organism evidence="6 7">
    <name type="scientific">Polyplosphaeria fusca</name>
    <dbReference type="NCBI Taxonomy" id="682080"/>
    <lineage>
        <taxon>Eukaryota</taxon>
        <taxon>Fungi</taxon>
        <taxon>Dikarya</taxon>
        <taxon>Ascomycota</taxon>
        <taxon>Pezizomycotina</taxon>
        <taxon>Dothideomycetes</taxon>
        <taxon>Pleosporomycetidae</taxon>
        <taxon>Pleosporales</taxon>
        <taxon>Tetraplosphaeriaceae</taxon>
        <taxon>Polyplosphaeria</taxon>
    </lineage>
</organism>
<dbReference type="Proteomes" id="UP000799444">
    <property type="component" value="Unassembled WGS sequence"/>
</dbReference>
<feature type="compositionally biased region" description="Acidic residues" evidence="4">
    <location>
        <begin position="121"/>
        <end position="130"/>
    </location>
</feature>
<dbReference type="SMART" id="SM00906">
    <property type="entry name" value="Fungal_trans"/>
    <property type="match status" value="1"/>
</dbReference>
<dbReference type="Pfam" id="PF04082">
    <property type="entry name" value="Fungal_trans"/>
    <property type="match status" value="1"/>
</dbReference>
<evidence type="ECO:0000313" key="6">
    <source>
        <dbReference type="EMBL" id="KAF2738219.1"/>
    </source>
</evidence>
<evidence type="ECO:0000256" key="3">
    <source>
        <dbReference type="ARBA" id="ARBA00023242"/>
    </source>
</evidence>
<dbReference type="InterPro" id="IPR007219">
    <property type="entry name" value="XnlR_reg_dom"/>
</dbReference>
<dbReference type="AlphaFoldDB" id="A0A9P4R3S4"/>
<dbReference type="PANTHER" id="PTHR31001:SF40">
    <property type="entry name" value="ZN(II)2CYS6 TRANSCRIPTION FACTOR (EUROFUNG)"/>
    <property type="match status" value="1"/>
</dbReference>
<reference evidence="6" key="1">
    <citation type="journal article" date="2020" name="Stud. Mycol.">
        <title>101 Dothideomycetes genomes: a test case for predicting lifestyles and emergence of pathogens.</title>
        <authorList>
            <person name="Haridas S."/>
            <person name="Albert R."/>
            <person name="Binder M."/>
            <person name="Bloem J."/>
            <person name="Labutti K."/>
            <person name="Salamov A."/>
            <person name="Andreopoulos B."/>
            <person name="Baker S."/>
            <person name="Barry K."/>
            <person name="Bills G."/>
            <person name="Bluhm B."/>
            <person name="Cannon C."/>
            <person name="Castanera R."/>
            <person name="Culley D."/>
            <person name="Daum C."/>
            <person name="Ezra D."/>
            <person name="Gonzalez J."/>
            <person name="Henrissat B."/>
            <person name="Kuo A."/>
            <person name="Liang C."/>
            <person name="Lipzen A."/>
            <person name="Lutzoni F."/>
            <person name="Magnuson J."/>
            <person name="Mondo S."/>
            <person name="Nolan M."/>
            <person name="Ohm R."/>
            <person name="Pangilinan J."/>
            <person name="Park H.-J."/>
            <person name="Ramirez L."/>
            <person name="Alfaro M."/>
            <person name="Sun H."/>
            <person name="Tritt A."/>
            <person name="Yoshinaga Y."/>
            <person name="Zwiers L.-H."/>
            <person name="Turgeon B."/>
            <person name="Goodwin S."/>
            <person name="Spatafora J."/>
            <person name="Crous P."/>
            <person name="Grigoriev I."/>
        </authorList>
    </citation>
    <scope>NUCLEOTIDE SEQUENCE</scope>
    <source>
        <strain evidence="6">CBS 125425</strain>
    </source>
</reference>
<dbReference type="InterPro" id="IPR001138">
    <property type="entry name" value="Zn2Cys6_DnaBD"/>
</dbReference>